<keyword evidence="2" id="KW-1133">Transmembrane helix</keyword>
<keyword evidence="4" id="KW-1185">Reference proteome</keyword>
<keyword evidence="2" id="KW-0812">Transmembrane</keyword>
<evidence type="ECO:0000256" key="2">
    <source>
        <dbReference type="SAM" id="Phobius"/>
    </source>
</evidence>
<sequence length="369" mass="40123">MSGGLEKRNRRGARRRSREPRPYQPRPFATIYGALLIAGVAGAAGVYFLLLALTHGGGAALSTKLDVAKTALLVVGGSGALAGLYVAYRKQRTDEANHIRDQDKLFTERYTQAAAQLGNTAAAVRLAGVYALARIADDSARDRPTCLSVLCSYLRMAVDPDKGDPAETEVRRTAQTVLAKRLQPDHAGFWEDADVDLRGSHLIEFDLSGAVMRSINVAKAIFTGEAHFERVSVAGDAQFGDVKFEHYAGFLDTEFGGDAWFGGVAFEGYTEFSGAQFRGDALFEAARFPGYSTFRKTEFLGATDFRHAIFTKDASFFEARFDKQASFYCTKFEGDAEFAGAHMIAGAVTWPDGHSPSSQIEWTGPTPHD</sequence>
<protein>
    <recommendedName>
        <fullName evidence="5">Pentapeptide repeat protein</fullName>
    </recommendedName>
</protein>
<evidence type="ECO:0000256" key="1">
    <source>
        <dbReference type="SAM" id="MobiDB-lite"/>
    </source>
</evidence>
<evidence type="ECO:0008006" key="5">
    <source>
        <dbReference type="Google" id="ProtNLM"/>
    </source>
</evidence>
<organism evidence="3 4">
    <name type="scientific">Catenulispora subtropica</name>
    <dbReference type="NCBI Taxonomy" id="450798"/>
    <lineage>
        <taxon>Bacteria</taxon>
        <taxon>Bacillati</taxon>
        <taxon>Actinomycetota</taxon>
        <taxon>Actinomycetes</taxon>
        <taxon>Catenulisporales</taxon>
        <taxon>Catenulisporaceae</taxon>
        <taxon>Catenulispora</taxon>
    </lineage>
</organism>
<feature type="compositionally biased region" description="Basic residues" evidence="1">
    <location>
        <begin position="8"/>
        <end position="18"/>
    </location>
</feature>
<accession>A0ABP5CN01</accession>
<dbReference type="InterPro" id="IPR001646">
    <property type="entry name" value="5peptide_repeat"/>
</dbReference>
<comment type="caution">
    <text evidence="3">The sequence shown here is derived from an EMBL/GenBank/DDBJ whole genome shotgun (WGS) entry which is preliminary data.</text>
</comment>
<dbReference type="Proteomes" id="UP001499854">
    <property type="component" value="Unassembled WGS sequence"/>
</dbReference>
<feature type="transmembrane region" description="Helical" evidence="2">
    <location>
        <begin position="70"/>
        <end position="88"/>
    </location>
</feature>
<keyword evidence="2" id="KW-0472">Membrane</keyword>
<feature type="region of interest" description="Disordered" evidence="1">
    <location>
        <begin position="1"/>
        <end position="24"/>
    </location>
</feature>
<evidence type="ECO:0000313" key="4">
    <source>
        <dbReference type="Proteomes" id="UP001499854"/>
    </source>
</evidence>
<dbReference type="Pfam" id="PF13576">
    <property type="entry name" value="Pentapeptide_3"/>
    <property type="match status" value="1"/>
</dbReference>
<dbReference type="Gene3D" id="2.160.20.80">
    <property type="entry name" value="E3 ubiquitin-protein ligase SopA"/>
    <property type="match status" value="1"/>
</dbReference>
<gene>
    <name evidence="3" type="ORF">GCM10009838_25110</name>
</gene>
<proteinExistence type="predicted"/>
<dbReference type="RefSeq" id="WP_344657139.1">
    <property type="nucleotide sequence ID" value="NZ_BAAAQM010000011.1"/>
</dbReference>
<reference evidence="4" key="1">
    <citation type="journal article" date="2019" name="Int. J. Syst. Evol. Microbiol.">
        <title>The Global Catalogue of Microorganisms (GCM) 10K type strain sequencing project: providing services to taxonomists for standard genome sequencing and annotation.</title>
        <authorList>
            <consortium name="The Broad Institute Genomics Platform"/>
            <consortium name="The Broad Institute Genome Sequencing Center for Infectious Disease"/>
            <person name="Wu L."/>
            <person name="Ma J."/>
        </authorList>
    </citation>
    <scope>NUCLEOTIDE SEQUENCE [LARGE SCALE GENOMIC DNA]</scope>
    <source>
        <strain evidence="4">JCM 16013</strain>
    </source>
</reference>
<evidence type="ECO:0000313" key="3">
    <source>
        <dbReference type="EMBL" id="GAA1966348.1"/>
    </source>
</evidence>
<dbReference type="EMBL" id="BAAAQM010000011">
    <property type="protein sequence ID" value="GAA1966348.1"/>
    <property type="molecule type" value="Genomic_DNA"/>
</dbReference>
<name>A0ABP5CN01_9ACTN</name>
<feature type="transmembrane region" description="Helical" evidence="2">
    <location>
        <begin position="28"/>
        <end position="50"/>
    </location>
</feature>